<evidence type="ECO:0000256" key="2">
    <source>
        <dbReference type="ARBA" id="ARBA00023125"/>
    </source>
</evidence>
<name>A0A6M6JDL9_9PSEU</name>
<keyword evidence="7" id="KW-1185">Reference proteome</keyword>
<evidence type="ECO:0000256" key="1">
    <source>
        <dbReference type="ARBA" id="ARBA00023015"/>
    </source>
</evidence>
<proteinExistence type="predicted"/>
<evidence type="ECO:0000256" key="3">
    <source>
        <dbReference type="ARBA" id="ARBA00023163"/>
    </source>
</evidence>
<dbReference type="AlphaFoldDB" id="A0A6M6JDL9"/>
<feature type="DNA-binding region" description="H-T-H motif" evidence="4">
    <location>
        <begin position="50"/>
        <end position="69"/>
    </location>
</feature>
<evidence type="ECO:0000313" key="7">
    <source>
        <dbReference type="Proteomes" id="UP000505377"/>
    </source>
</evidence>
<dbReference type="Gene3D" id="1.10.357.10">
    <property type="entry name" value="Tetracycline Repressor, domain 2"/>
    <property type="match status" value="1"/>
</dbReference>
<dbReference type="PANTHER" id="PTHR30055:SF151">
    <property type="entry name" value="TRANSCRIPTIONAL REGULATORY PROTEIN"/>
    <property type="match status" value="1"/>
</dbReference>
<dbReference type="InterPro" id="IPR001647">
    <property type="entry name" value="HTH_TetR"/>
</dbReference>
<dbReference type="InterPro" id="IPR009057">
    <property type="entry name" value="Homeodomain-like_sf"/>
</dbReference>
<accession>A0A6M6JDL9</accession>
<protein>
    <submittedName>
        <fullName evidence="6">TetR/AcrR family transcriptional regulator</fullName>
    </submittedName>
</protein>
<dbReference type="InterPro" id="IPR036271">
    <property type="entry name" value="Tet_transcr_reg_TetR-rel_C_sf"/>
</dbReference>
<dbReference type="EMBL" id="CP053564">
    <property type="protein sequence ID" value="QJY45105.1"/>
    <property type="molecule type" value="Genomic_DNA"/>
</dbReference>
<reference evidence="6 7" key="1">
    <citation type="submission" date="2020-05" db="EMBL/GenBank/DDBJ databases">
        <authorList>
            <person name="Mo P."/>
        </authorList>
    </citation>
    <scope>NUCLEOTIDE SEQUENCE [LARGE SCALE GENOMIC DNA]</scope>
    <source>
        <strain evidence="6 7">Gen01</strain>
    </source>
</reference>
<dbReference type="SUPFAM" id="SSF46689">
    <property type="entry name" value="Homeodomain-like"/>
    <property type="match status" value="1"/>
</dbReference>
<sequence>MDGSGLARDVDLLWGLREAPRRGPRPALSVDDVVRAAVEVADADGLAAVSMARVAEQLGNSTMALYRHVRSKDELLALMADTAVGRPPAAPADLGWREGLALWARALLDAVGRHPWYAQLTISGPPVGPGNLAWLDAALAALAGTGLDEGEKLGIVMGVLTYTHGQIRLGLDLTAGHAQDPSAFGREYGAQLARVVDAGRLPALHRAVEAGVFAGGPPDLEFADDLRADFEFGLDLLLDGAAAHIARRAAGQASKDAR</sequence>
<feature type="domain" description="HTH tetR-type" evidence="5">
    <location>
        <begin position="27"/>
        <end position="87"/>
    </location>
</feature>
<dbReference type="Pfam" id="PF02909">
    <property type="entry name" value="TetR_C_1"/>
    <property type="match status" value="1"/>
</dbReference>
<dbReference type="PROSITE" id="PS50977">
    <property type="entry name" value="HTH_TETR_2"/>
    <property type="match status" value="1"/>
</dbReference>
<evidence type="ECO:0000259" key="5">
    <source>
        <dbReference type="PROSITE" id="PS50977"/>
    </source>
</evidence>
<keyword evidence="2 4" id="KW-0238">DNA-binding</keyword>
<evidence type="ECO:0000256" key="4">
    <source>
        <dbReference type="PROSITE-ProRule" id="PRU00335"/>
    </source>
</evidence>
<dbReference type="InterPro" id="IPR050109">
    <property type="entry name" value="HTH-type_TetR-like_transc_reg"/>
</dbReference>
<dbReference type="SUPFAM" id="SSF48498">
    <property type="entry name" value="Tetracyclin repressor-like, C-terminal domain"/>
    <property type="match status" value="1"/>
</dbReference>
<keyword evidence="1" id="KW-0805">Transcription regulation</keyword>
<dbReference type="RefSeq" id="WP_172154778.1">
    <property type="nucleotide sequence ID" value="NZ_CP053564.1"/>
</dbReference>
<dbReference type="GO" id="GO:0045892">
    <property type="term" value="P:negative regulation of DNA-templated transcription"/>
    <property type="evidence" value="ECO:0007669"/>
    <property type="project" value="InterPro"/>
</dbReference>
<dbReference type="GO" id="GO:0003700">
    <property type="term" value="F:DNA-binding transcription factor activity"/>
    <property type="evidence" value="ECO:0007669"/>
    <property type="project" value="TreeGrafter"/>
</dbReference>
<dbReference type="KEGG" id="pbro:HOP40_04070"/>
<dbReference type="Proteomes" id="UP000505377">
    <property type="component" value="Chromosome"/>
</dbReference>
<dbReference type="Gene3D" id="1.10.10.60">
    <property type="entry name" value="Homeodomain-like"/>
    <property type="match status" value="1"/>
</dbReference>
<gene>
    <name evidence="6" type="ORF">HOP40_04070</name>
</gene>
<dbReference type="GO" id="GO:0000976">
    <property type="term" value="F:transcription cis-regulatory region binding"/>
    <property type="evidence" value="ECO:0007669"/>
    <property type="project" value="TreeGrafter"/>
</dbReference>
<dbReference type="Pfam" id="PF00440">
    <property type="entry name" value="TetR_N"/>
    <property type="match status" value="1"/>
</dbReference>
<keyword evidence="3" id="KW-0804">Transcription</keyword>
<organism evidence="6 7">
    <name type="scientific">Pseudonocardia broussonetiae</name>
    <dbReference type="NCBI Taxonomy" id="2736640"/>
    <lineage>
        <taxon>Bacteria</taxon>
        <taxon>Bacillati</taxon>
        <taxon>Actinomycetota</taxon>
        <taxon>Actinomycetes</taxon>
        <taxon>Pseudonocardiales</taxon>
        <taxon>Pseudonocardiaceae</taxon>
        <taxon>Pseudonocardia</taxon>
    </lineage>
</organism>
<evidence type="ECO:0000313" key="6">
    <source>
        <dbReference type="EMBL" id="QJY45105.1"/>
    </source>
</evidence>
<dbReference type="PANTHER" id="PTHR30055">
    <property type="entry name" value="HTH-TYPE TRANSCRIPTIONAL REGULATOR RUTR"/>
    <property type="match status" value="1"/>
</dbReference>
<dbReference type="InterPro" id="IPR004111">
    <property type="entry name" value="Repressor_TetR_C"/>
</dbReference>